<dbReference type="Proteomes" id="UP000423525">
    <property type="component" value="Chromosome"/>
</dbReference>
<dbReference type="GO" id="GO:0030246">
    <property type="term" value="F:carbohydrate binding"/>
    <property type="evidence" value="ECO:0007669"/>
    <property type="project" value="InterPro"/>
</dbReference>
<reference evidence="1 2" key="1">
    <citation type="submission" date="2019-11" db="EMBL/GenBank/DDBJ databases">
        <authorList>
            <person name="Brisse S."/>
        </authorList>
    </citation>
    <scope>NUCLEOTIDE SEQUENCE [LARGE SCALE GENOMIC DNA]</scope>
    <source>
        <strain evidence="1">FRC0190</strain>
    </source>
</reference>
<proteinExistence type="predicted"/>
<dbReference type="AlphaFoldDB" id="A0A6I8MI95"/>
<dbReference type="InterPro" id="IPR014718">
    <property type="entry name" value="GH-type_carb-bd"/>
</dbReference>
<name>A0A6I8MI95_9CORY</name>
<dbReference type="GO" id="GO:0005975">
    <property type="term" value="P:carbohydrate metabolic process"/>
    <property type="evidence" value="ECO:0007669"/>
    <property type="project" value="InterPro"/>
</dbReference>
<dbReference type="EMBL" id="LR738855">
    <property type="protein sequence ID" value="VZH86471.1"/>
    <property type="molecule type" value="Genomic_DNA"/>
</dbReference>
<gene>
    <name evidence="1" type="ORF">FRC0190_02377</name>
</gene>
<dbReference type="Gene3D" id="2.70.98.10">
    <property type="match status" value="1"/>
</dbReference>
<protein>
    <submittedName>
        <fullName evidence="1">Aldose epimerase</fullName>
    </submittedName>
</protein>
<evidence type="ECO:0000313" key="1">
    <source>
        <dbReference type="EMBL" id="VZH86471.1"/>
    </source>
</evidence>
<dbReference type="PANTHER" id="PTHR11122">
    <property type="entry name" value="APOSPORY-ASSOCIATED PROTEIN C-RELATED"/>
    <property type="match status" value="1"/>
</dbReference>
<evidence type="ECO:0000313" key="2">
    <source>
        <dbReference type="Proteomes" id="UP000423525"/>
    </source>
</evidence>
<dbReference type="SUPFAM" id="SSF74650">
    <property type="entry name" value="Galactose mutarotase-like"/>
    <property type="match status" value="1"/>
</dbReference>
<dbReference type="PANTHER" id="PTHR11122:SF13">
    <property type="entry name" value="GLUCOSE-6-PHOSPHATE 1-EPIMERASE"/>
    <property type="match status" value="1"/>
</dbReference>
<dbReference type="KEGG" id="crf:FRC0190_02377"/>
<dbReference type="InterPro" id="IPR011013">
    <property type="entry name" value="Gal_mutarotase_sf_dom"/>
</dbReference>
<accession>A0A6I8MI95</accession>
<dbReference type="GO" id="GO:0003824">
    <property type="term" value="F:catalytic activity"/>
    <property type="evidence" value="ECO:0007669"/>
    <property type="project" value="InterPro"/>
</dbReference>
<organism evidence="1 2">
    <name type="scientific">Corynebacterium rouxii</name>
    <dbReference type="NCBI Taxonomy" id="2719119"/>
    <lineage>
        <taxon>Bacteria</taxon>
        <taxon>Bacillati</taxon>
        <taxon>Actinomycetota</taxon>
        <taxon>Actinomycetes</taxon>
        <taxon>Mycobacteriales</taxon>
        <taxon>Corynebacteriaceae</taxon>
        <taxon>Corynebacterium</taxon>
    </lineage>
</organism>
<sequence>MGGQIADALLNIVQDKFHVGASPTTVCMCDLTAALDLQQPTVSHRPHVGAILTRMSTVVDMPETRGHLVSAITTASDPGEILYLSSRADFSEGGSIRGGVPIIAPWFGKNLGHDELQHGWARRVEWETIPTNGGIDARTSHDDWDLRLGTQVLPHGFAMMLKARNASPLRRDFQSAFHPYFRVADVRTTTVTVGDHEFRFDGTAVDQAVPLPEWTPLVIKDSQRTITVTYQGADHAVVWNPGSELAAQMTDVGEGEWTEFVCVEPALLGDQAQGISVPPWDWVEIGMTVKVTPAQQS</sequence>